<proteinExistence type="predicted"/>
<evidence type="ECO:0000313" key="4">
    <source>
        <dbReference type="Proteomes" id="UP000199140"/>
    </source>
</evidence>
<dbReference type="Proteomes" id="UP000199140">
    <property type="component" value="Unassembled WGS sequence"/>
</dbReference>
<dbReference type="KEGG" id="mphy:MCBMB27_02092"/>
<organism evidence="2 4">
    <name type="scientific">Methylobacterium phyllosphaerae</name>
    <dbReference type="NCBI Taxonomy" id="418223"/>
    <lineage>
        <taxon>Bacteria</taxon>
        <taxon>Pseudomonadati</taxon>
        <taxon>Pseudomonadota</taxon>
        <taxon>Alphaproteobacteria</taxon>
        <taxon>Hyphomicrobiales</taxon>
        <taxon>Methylobacteriaceae</taxon>
        <taxon>Methylobacterium</taxon>
    </lineage>
</organism>
<dbReference type="EMBL" id="FOPK01000006">
    <property type="protein sequence ID" value="SFG64330.1"/>
    <property type="molecule type" value="Genomic_DNA"/>
</dbReference>
<evidence type="ECO:0000313" key="1">
    <source>
        <dbReference type="EMBL" id="APT31383.1"/>
    </source>
</evidence>
<keyword evidence="3" id="KW-1185">Reference proteome</keyword>
<dbReference type="AlphaFoldDB" id="A0AAE8HQ36"/>
<sequence length="99" mass="10371">MADDRLADLERLALVQNGALRVLIEHVRALTVVNGALLVQLSGQIDRDVIREAAFGALAAQGGVPGGLAGTLVEALTLEPAEQEDVMRSTLASLSARLQ</sequence>
<accession>A0AAE8HQ36</accession>
<name>A0AAE8HQ36_9HYPH</name>
<evidence type="ECO:0000313" key="2">
    <source>
        <dbReference type="EMBL" id="SFG64330.1"/>
    </source>
</evidence>
<evidence type="ECO:0000313" key="3">
    <source>
        <dbReference type="Proteomes" id="UP000185487"/>
    </source>
</evidence>
<gene>
    <name evidence="1" type="ORF">MCBMB27_02092</name>
    <name evidence="2" type="ORF">SAMN05192567_10641</name>
</gene>
<dbReference type="Proteomes" id="UP000185487">
    <property type="component" value="Chromosome"/>
</dbReference>
<protein>
    <submittedName>
        <fullName evidence="2">Uncharacterized protein</fullName>
    </submittedName>
</protein>
<dbReference type="RefSeq" id="WP_139231572.1">
    <property type="nucleotide sequence ID" value="NZ_CP015367.1"/>
</dbReference>
<reference evidence="1 3" key="1">
    <citation type="submission" date="2016-04" db="EMBL/GenBank/DDBJ databases">
        <title>Complete genome sequencing and analysis of CBMB27, Methylobacterium phyllosphaerae isolated from leaf tissues of rice (Oryza sativa L.).</title>
        <authorList>
            <person name="Lee Y."/>
            <person name="Hwangbo K."/>
            <person name="Chung H."/>
            <person name="Yoo J."/>
            <person name="Kim K.Y."/>
            <person name="Sa T.M."/>
            <person name="Um Y."/>
            <person name="Madhaiyan M."/>
        </authorList>
    </citation>
    <scope>NUCLEOTIDE SEQUENCE [LARGE SCALE GENOMIC DNA]</scope>
    <source>
        <strain evidence="1 3">CBMB27</strain>
    </source>
</reference>
<reference evidence="2 4" key="2">
    <citation type="submission" date="2016-10" db="EMBL/GenBank/DDBJ databases">
        <authorList>
            <person name="Varghese N."/>
            <person name="Submissions S."/>
        </authorList>
    </citation>
    <scope>NUCLEOTIDE SEQUENCE [LARGE SCALE GENOMIC DNA]</scope>
    <source>
        <strain evidence="2 4">CBMB27</strain>
    </source>
</reference>
<dbReference type="EMBL" id="CP015367">
    <property type="protein sequence ID" value="APT31383.1"/>
    <property type="molecule type" value="Genomic_DNA"/>
</dbReference>